<name>A0A9D1V1A9_9BACT</name>
<sequence length="158" mass="18155">MTIRKLKRSTWAKIIIGAIVVLLLGLSPLYAEYEKPIGENDLPVNALTFLQEHFPNDKVAFAKVDNDYFCRSYEVILSSGAKVGFRRNGEWASVETKYNHTIPPGIVPQQINEYLQTHFPNTVITEISRDRKEYEVELSNSLELTFDSKSFFLTDYDD</sequence>
<reference evidence="2" key="1">
    <citation type="journal article" date="2021" name="PeerJ">
        <title>Extensive microbial diversity within the chicken gut microbiome revealed by metagenomics and culture.</title>
        <authorList>
            <person name="Gilroy R."/>
            <person name="Ravi A."/>
            <person name="Getino M."/>
            <person name="Pursley I."/>
            <person name="Horton D.L."/>
            <person name="Alikhan N.F."/>
            <person name="Baker D."/>
            <person name="Gharbi K."/>
            <person name="Hall N."/>
            <person name="Watson M."/>
            <person name="Adriaenssens E.M."/>
            <person name="Foster-Nyarko E."/>
            <person name="Jarju S."/>
            <person name="Secka A."/>
            <person name="Antonio M."/>
            <person name="Oren A."/>
            <person name="Chaudhuri R.R."/>
            <person name="La Ragione R."/>
            <person name="Hildebrand F."/>
            <person name="Pallen M.J."/>
        </authorList>
    </citation>
    <scope>NUCLEOTIDE SEQUENCE</scope>
    <source>
        <strain evidence="2">23274</strain>
    </source>
</reference>
<dbReference type="Gene3D" id="3.40.1420.30">
    <property type="match status" value="1"/>
</dbReference>
<reference evidence="2" key="2">
    <citation type="submission" date="2021-04" db="EMBL/GenBank/DDBJ databases">
        <authorList>
            <person name="Gilroy R."/>
        </authorList>
    </citation>
    <scope>NUCLEOTIDE SEQUENCE</scope>
    <source>
        <strain evidence="2">23274</strain>
    </source>
</reference>
<protein>
    <submittedName>
        <fullName evidence="2">PepSY-like domain-containing protein</fullName>
    </submittedName>
</protein>
<evidence type="ECO:0000313" key="3">
    <source>
        <dbReference type="Proteomes" id="UP000824202"/>
    </source>
</evidence>
<evidence type="ECO:0000313" key="2">
    <source>
        <dbReference type="EMBL" id="HIX04261.1"/>
    </source>
</evidence>
<gene>
    <name evidence="2" type="ORF">H9863_09155</name>
</gene>
<dbReference type="Pfam" id="PF11396">
    <property type="entry name" value="PepSY_like"/>
    <property type="match status" value="1"/>
</dbReference>
<dbReference type="AlphaFoldDB" id="A0A9D1V1A9"/>
<dbReference type="EMBL" id="DXFT01000179">
    <property type="protein sequence ID" value="HIX04261.1"/>
    <property type="molecule type" value="Genomic_DNA"/>
</dbReference>
<dbReference type="SUPFAM" id="SSF160574">
    <property type="entry name" value="BT0923-like"/>
    <property type="match status" value="1"/>
</dbReference>
<proteinExistence type="predicted"/>
<feature type="domain" description="Putative beta-lactamase-inhibitor-like PepSY-like" evidence="1">
    <location>
        <begin position="72"/>
        <end position="153"/>
    </location>
</feature>
<dbReference type="InterPro" id="IPR021533">
    <property type="entry name" value="PepSY-like"/>
</dbReference>
<evidence type="ECO:0000259" key="1">
    <source>
        <dbReference type="Pfam" id="PF11396"/>
    </source>
</evidence>
<accession>A0A9D1V1A9</accession>
<comment type="caution">
    <text evidence="2">The sequence shown here is derived from an EMBL/GenBank/DDBJ whole genome shotgun (WGS) entry which is preliminary data.</text>
</comment>
<organism evidence="2 3">
    <name type="scientific">Candidatus Odoribacter faecigallinarum</name>
    <dbReference type="NCBI Taxonomy" id="2838706"/>
    <lineage>
        <taxon>Bacteria</taxon>
        <taxon>Pseudomonadati</taxon>
        <taxon>Bacteroidota</taxon>
        <taxon>Bacteroidia</taxon>
        <taxon>Bacteroidales</taxon>
        <taxon>Odoribacteraceae</taxon>
        <taxon>Odoribacter</taxon>
    </lineage>
</organism>
<dbReference type="Proteomes" id="UP000824202">
    <property type="component" value="Unassembled WGS sequence"/>
</dbReference>